<keyword evidence="1" id="KW-1133">Transmembrane helix</keyword>
<feature type="transmembrane region" description="Helical" evidence="1">
    <location>
        <begin position="60"/>
        <end position="79"/>
    </location>
</feature>
<feature type="transmembrane region" description="Helical" evidence="1">
    <location>
        <begin position="30"/>
        <end position="48"/>
    </location>
</feature>
<evidence type="ECO:0000313" key="3">
    <source>
        <dbReference type="Proteomes" id="UP000467214"/>
    </source>
</evidence>
<evidence type="ECO:0000313" key="2">
    <source>
        <dbReference type="EMBL" id="MXR36321.1"/>
    </source>
</evidence>
<organism evidence="2 3">
    <name type="scientific">Craterilacuibacter sinensis</name>
    <dbReference type="NCBI Taxonomy" id="2686017"/>
    <lineage>
        <taxon>Bacteria</taxon>
        <taxon>Pseudomonadati</taxon>
        <taxon>Pseudomonadota</taxon>
        <taxon>Betaproteobacteria</taxon>
        <taxon>Neisseriales</taxon>
        <taxon>Neisseriaceae</taxon>
        <taxon>Craterilacuibacter</taxon>
    </lineage>
</organism>
<dbReference type="Proteomes" id="UP000467214">
    <property type="component" value="Unassembled WGS sequence"/>
</dbReference>
<feature type="transmembrane region" description="Helical" evidence="1">
    <location>
        <begin position="194"/>
        <end position="211"/>
    </location>
</feature>
<dbReference type="AlphaFoldDB" id="A0A845BPD9"/>
<keyword evidence="1" id="KW-0812">Transmembrane</keyword>
<keyword evidence="3" id="KW-1185">Reference proteome</keyword>
<keyword evidence="1" id="KW-0472">Membrane</keyword>
<evidence type="ECO:0008006" key="4">
    <source>
        <dbReference type="Google" id="ProtNLM"/>
    </source>
</evidence>
<proteinExistence type="predicted"/>
<sequence length="212" mass="24040">MQRTEWFLAPGAWLCAWLALVLLLAVMPPLWLSGLTAVLAAGLLWRHPALLLSVFKRMRYLLLSLLLLMGWTLPGDAVFDSLWAPTWQGLQAGAVHAMRLLVAVWLVRALWLSAGREAMLAALYQLCAPLARLGLPAKTLALRLWLTLYHAERLISLPFRTLLQEMRRLLQQGVAAVGPDQVELRLCRWRKREYVFVLAAWLITGLLMKVWA</sequence>
<dbReference type="EMBL" id="WSSB01000003">
    <property type="protein sequence ID" value="MXR36321.1"/>
    <property type="molecule type" value="Genomic_DNA"/>
</dbReference>
<accession>A0A845BPD9</accession>
<protein>
    <recommendedName>
        <fullName evidence="4">Cobalt transporter</fullName>
    </recommendedName>
</protein>
<gene>
    <name evidence="2" type="ORF">GQF02_04950</name>
</gene>
<evidence type="ECO:0000256" key="1">
    <source>
        <dbReference type="SAM" id="Phobius"/>
    </source>
</evidence>
<dbReference type="RefSeq" id="WP_160795282.1">
    <property type="nucleotide sequence ID" value="NZ_WSSB01000003.1"/>
</dbReference>
<feature type="transmembrane region" description="Helical" evidence="1">
    <location>
        <begin position="7"/>
        <end position="24"/>
    </location>
</feature>
<name>A0A845BPD9_9NEIS</name>
<reference evidence="2 3" key="1">
    <citation type="submission" date="2019-12" db="EMBL/GenBank/DDBJ databases">
        <title>Neisseriaceae gen. nov. sp. Genome sequencing and assembly.</title>
        <authorList>
            <person name="Liu Z."/>
            <person name="Li A."/>
        </authorList>
    </citation>
    <scope>NUCLEOTIDE SEQUENCE [LARGE SCALE GENOMIC DNA]</scope>
    <source>
        <strain evidence="2 3">B2N2-7</strain>
    </source>
</reference>
<comment type="caution">
    <text evidence="2">The sequence shown here is derived from an EMBL/GenBank/DDBJ whole genome shotgun (WGS) entry which is preliminary data.</text>
</comment>
<feature type="transmembrane region" description="Helical" evidence="1">
    <location>
        <begin position="91"/>
        <end position="111"/>
    </location>
</feature>